<dbReference type="RefSeq" id="WP_035122359.1">
    <property type="nucleotide sequence ID" value="NZ_JRNE01000053.1"/>
</dbReference>
<dbReference type="PANTHER" id="PTHR43117">
    <property type="entry name" value="OSMOPROTECTANT IMPORT ATP-BINDING PROTEIN OSMV"/>
    <property type="match status" value="1"/>
</dbReference>
<keyword evidence="2" id="KW-0813">Transport</keyword>
<dbReference type="Pfam" id="PF00005">
    <property type="entry name" value="ABC_tran"/>
    <property type="match status" value="1"/>
</dbReference>
<evidence type="ECO:0000256" key="1">
    <source>
        <dbReference type="ARBA" id="ARBA00005417"/>
    </source>
</evidence>
<keyword evidence="3" id="KW-0547">Nucleotide-binding</keyword>
<reference evidence="7 8" key="1">
    <citation type="submission" date="2014-07" db="EMBL/GenBank/DDBJ databases">
        <authorList>
            <person name="McCorrison J."/>
            <person name="Sanka R."/>
            <person name="Torralba M."/>
            <person name="Gillis M."/>
            <person name="Haft D.H."/>
            <person name="Methe B."/>
            <person name="Sutton G."/>
            <person name="Nelson K.E."/>
        </authorList>
    </citation>
    <scope>NUCLEOTIDE SEQUENCE [LARGE SCALE GENOMIC DNA]</scope>
    <source>
        <strain evidence="7 8">DNF00450</strain>
    </source>
</reference>
<dbReference type="InterPro" id="IPR003593">
    <property type="entry name" value="AAA+_ATPase"/>
</dbReference>
<dbReference type="EMBL" id="JRNE01000053">
    <property type="protein sequence ID" value="KGF16579.1"/>
    <property type="molecule type" value="Genomic_DNA"/>
</dbReference>
<feature type="domain" description="ABC transporter" evidence="6">
    <location>
        <begin position="10"/>
        <end position="245"/>
    </location>
</feature>
<dbReference type="SMART" id="SM00382">
    <property type="entry name" value="AAA"/>
    <property type="match status" value="1"/>
</dbReference>
<dbReference type="FunFam" id="3.40.50.300:FF:000425">
    <property type="entry name" value="Probable ABC transporter, ATP-binding subunit"/>
    <property type="match status" value="1"/>
</dbReference>
<organism evidence="7 8">
    <name type="scientific">Corynebacterium freneyi DNF00450</name>
    <dbReference type="NCBI Taxonomy" id="1287475"/>
    <lineage>
        <taxon>Bacteria</taxon>
        <taxon>Bacillati</taxon>
        <taxon>Actinomycetota</taxon>
        <taxon>Actinomycetes</taxon>
        <taxon>Mycobacteriales</taxon>
        <taxon>Corynebacteriaceae</taxon>
        <taxon>Corynebacterium</taxon>
    </lineage>
</organism>
<evidence type="ECO:0000313" key="7">
    <source>
        <dbReference type="EMBL" id="KGF16579.1"/>
    </source>
</evidence>
<dbReference type="Proteomes" id="UP000029548">
    <property type="component" value="Unassembled WGS sequence"/>
</dbReference>
<evidence type="ECO:0000259" key="6">
    <source>
        <dbReference type="PROSITE" id="PS50893"/>
    </source>
</evidence>
<dbReference type="SUPFAM" id="SSF52540">
    <property type="entry name" value="P-loop containing nucleoside triphosphate hydrolases"/>
    <property type="match status" value="1"/>
</dbReference>
<sequence>MAAETVDPAIRFEGVSKSYGAGPPAVDDVDLDIRRNAVTVLVGSSGCGKTTLLRMINRMVEPTSGRVLVNGEDIADRDPVELRRGIGYVMQNGGLLPHRTVADNVGTVPRLNGVSKKDARERAMELIELVGLDASVADRYPSQLSGGQQQRVGVARALAADSGILLMDEPFAAVDPIVRRELQAEVTRLQAELDCTIVFVTHDISEALHLGDEVVLLAKGGRIAQQCPPWELIEKPADDFVRDFIDADSRRLHIDGDRVLDARGRVAGVLGDYPEPGEGRRP</sequence>
<evidence type="ECO:0000256" key="4">
    <source>
        <dbReference type="ARBA" id="ARBA00022840"/>
    </source>
</evidence>
<comment type="caution">
    <text evidence="7">The sequence shown here is derived from an EMBL/GenBank/DDBJ whole genome shotgun (WGS) entry which is preliminary data.</text>
</comment>
<dbReference type="PANTHER" id="PTHR43117:SF4">
    <property type="entry name" value="OSMOPROTECTANT IMPORT ATP-BINDING PROTEIN OSMV"/>
    <property type="match status" value="1"/>
</dbReference>
<dbReference type="PROSITE" id="PS00211">
    <property type="entry name" value="ABC_TRANSPORTER_1"/>
    <property type="match status" value="1"/>
</dbReference>
<dbReference type="GO" id="GO:0016887">
    <property type="term" value="F:ATP hydrolysis activity"/>
    <property type="evidence" value="ECO:0007669"/>
    <property type="project" value="InterPro"/>
</dbReference>
<dbReference type="PROSITE" id="PS50893">
    <property type="entry name" value="ABC_TRANSPORTER_2"/>
    <property type="match status" value="1"/>
</dbReference>
<dbReference type="GO" id="GO:0015418">
    <property type="term" value="F:ABC-type quaternary ammonium compound transporting activity"/>
    <property type="evidence" value="ECO:0007669"/>
    <property type="project" value="UniProtKB-EC"/>
</dbReference>
<accession>A0A096A6S0</accession>
<evidence type="ECO:0000256" key="2">
    <source>
        <dbReference type="ARBA" id="ARBA00022448"/>
    </source>
</evidence>
<keyword evidence="4 7" id="KW-0067">ATP-binding</keyword>
<evidence type="ECO:0000256" key="5">
    <source>
        <dbReference type="ARBA" id="ARBA00066388"/>
    </source>
</evidence>
<dbReference type="InterPro" id="IPR017871">
    <property type="entry name" value="ABC_transporter-like_CS"/>
</dbReference>
<dbReference type="Gene3D" id="3.40.50.300">
    <property type="entry name" value="P-loop containing nucleotide triphosphate hydrolases"/>
    <property type="match status" value="1"/>
</dbReference>
<protein>
    <recommendedName>
        <fullName evidence="5">ABC-type quaternary amine transporter</fullName>
        <ecNumber evidence="5">7.6.2.9</ecNumber>
    </recommendedName>
</protein>
<dbReference type="EC" id="7.6.2.9" evidence="5"/>
<dbReference type="AlphaFoldDB" id="A0A096A6S0"/>
<dbReference type="InterPro" id="IPR027417">
    <property type="entry name" value="P-loop_NTPase"/>
</dbReference>
<dbReference type="eggNOG" id="COG1125">
    <property type="taxonomic scope" value="Bacteria"/>
</dbReference>
<gene>
    <name evidence="7" type="ORF">HMPREF1650_07595</name>
</gene>
<comment type="similarity">
    <text evidence="1">Belongs to the ABC transporter superfamily.</text>
</comment>
<evidence type="ECO:0000256" key="3">
    <source>
        <dbReference type="ARBA" id="ARBA00022741"/>
    </source>
</evidence>
<proteinExistence type="inferred from homology"/>
<dbReference type="InterPro" id="IPR003439">
    <property type="entry name" value="ABC_transporter-like_ATP-bd"/>
</dbReference>
<name>A0A096A6S0_9CORY</name>
<dbReference type="GO" id="GO:0005524">
    <property type="term" value="F:ATP binding"/>
    <property type="evidence" value="ECO:0007669"/>
    <property type="project" value="UniProtKB-KW"/>
</dbReference>
<evidence type="ECO:0000313" key="8">
    <source>
        <dbReference type="Proteomes" id="UP000029548"/>
    </source>
</evidence>